<feature type="transmembrane region" description="Helical" evidence="5">
    <location>
        <begin position="81"/>
        <end position="98"/>
    </location>
</feature>
<keyword evidence="3 5" id="KW-1133">Transmembrane helix</keyword>
<keyword evidence="2 5" id="KW-0812">Transmembrane</keyword>
<evidence type="ECO:0000256" key="3">
    <source>
        <dbReference type="ARBA" id="ARBA00022989"/>
    </source>
</evidence>
<dbReference type="Pfam" id="PF01124">
    <property type="entry name" value="MAPEG"/>
    <property type="match status" value="1"/>
</dbReference>
<proteinExistence type="predicted"/>
<reference evidence="7" key="1">
    <citation type="journal article" date="2019" name="Int. J. Syst. Evol. Microbiol.">
        <title>The Global Catalogue of Microorganisms (GCM) 10K type strain sequencing project: providing services to taxonomists for standard genome sequencing and annotation.</title>
        <authorList>
            <consortium name="The Broad Institute Genomics Platform"/>
            <consortium name="The Broad Institute Genome Sequencing Center for Infectious Disease"/>
            <person name="Wu L."/>
            <person name="Ma J."/>
        </authorList>
    </citation>
    <scope>NUCLEOTIDE SEQUENCE [LARGE SCALE GENOMIC DNA]</scope>
    <source>
        <strain evidence="7">JCM 3369</strain>
    </source>
</reference>
<feature type="transmembrane region" description="Helical" evidence="5">
    <location>
        <begin position="105"/>
        <end position="124"/>
    </location>
</feature>
<dbReference type="SUPFAM" id="SSF161084">
    <property type="entry name" value="MAPEG domain-like"/>
    <property type="match status" value="1"/>
</dbReference>
<name>A0ABW4JZN5_9HYPH</name>
<dbReference type="PANTHER" id="PTHR35371">
    <property type="entry name" value="INNER MEMBRANE PROTEIN"/>
    <property type="match status" value="1"/>
</dbReference>
<evidence type="ECO:0000256" key="5">
    <source>
        <dbReference type="SAM" id="Phobius"/>
    </source>
</evidence>
<dbReference type="PANTHER" id="PTHR35371:SF1">
    <property type="entry name" value="BLR7753 PROTEIN"/>
    <property type="match status" value="1"/>
</dbReference>
<organism evidence="6 7">
    <name type="scientific">Roseibium aestuarii</name>
    <dbReference type="NCBI Taxonomy" id="2600299"/>
    <lineage>
        <taxon>Bacteria</taxon>
        <taxon>Pseudomonadati</taxon>
        <taxon>Pseudomonadota</taxon>
        <taxon>Alphaproteobacteria</taxon>
        <taxon>Hyphomicrobiales</taxon>
        <taxon>Stappiaceae</taxon>
        <taxon>Roseibium</taxon>
    </lineage>
</organism>
<dbReference type="RefSeq" id="WP_149893446.1">
    <property type="nucleotide sequence ID" value="NZ_JBHUFA010000015.1"/>
</dbReference>
<gene>
    <name evidence="6" type="ORF">ACFSC7_16830</name>
</gene>
<dbReference type="InterPro" id="IPR023352">
    <property type="entry name" value="MAPEG-like_dom_sf"/>
</dbReference>
<dbReference type="Gene3D" id="1.20.120.550">
    <property type="entry name" value="Membrane associated eicosanoid/glutathione metabolism-like domain"/>
    <property type="match status" value="1"/>
</dbReference>
<evidence type="ECO:0000256" key="2">
    <source>
        <dbReference type="ARBA" id="ARBA00022692"/>
    </source>
</evidence>
<accession>A0ABW4JZN5</accession>
<evidence type="ECO:0000313" key="7">
    <source>
        <dbReference type="Proteomes" id="UP001597327"/>
    </source>
</evidence>
<dbReference type="EMBL" id="JBHUFA010000015">
    <property type="protein sequence ID" value="MFD1697184.1"/>
    <property type="molecule type" value="Genomic_DNA"/>
</dbReference>
<evidence type="ECO:0000256" key="1">
    <source>
        <dbReference type="ARBA" id="ARBA00004370"/>
    </source>
</evidence>
<keyword evidence="4 5" id="KW-0472">Membrane</keyword>
<sequence>MPIAIWCLLVAALLPMATIFPAKLNKSFDNANPRDPDYWRSGFRARARAAEANGFEAFPFFAVSVFVALGQGGDPVWIDKLAVLFILLRLIFIACYYTDRATPRSLSWAAGLFTVIALFTSPLWSV</sequence>
<dbReference type="Proteomes" id="UP001597327">
    <property type="component" value="Unassembled WGS sequence"/>
</dbReference>
<protein>
    <submittedName>
        <fullName evidence="6">MAPEG family protein</fullName>
    </submittedName>
</protein>
<evidence type="ECO:0000256" key="4">
    <source>
        <dbReference type="ARBA" id="ARBA00023136"/>
    </source>
</evidence>
<comment type="caution">
    <text evidence="6">The sequence shown here is derived from an EMBL/GenBank/DDBJ whole genome shotgun (WGS) entry which is preliminary data.</text>
</comment>
<keyword evidence="7" id="KW-1185">Reference proteome</keyword>
<evidence type="ECO:0000313" key="6">
    <source>
        <dbReference type="EMBL" id="MFD1697184.1"/>
    </source>
</evidence>
<dbReference type="InterPro" id="IPR001129">
    <property type="entry name" value="Membr-assoc_MAPEG"/>
</dbReference>
<comment type="subcellular location">
    <subcellularLocation>
        <location evidence="1">Membrane</location>
    </subcellularLocation>
</comment>